<evidence type="ECO:0000256" key="1">
    <source>
        <dbReference type="SAM" id="MobiDB-lite"/>
    </source>
</evidence>
<dbReference type="EMBL" id="KL584785">
    <property type="protein sequence ID" value="KEQ90810.1"/>
    <property type="molecule type" value="Genomic_DNA"/>
</dbReference>
<feature type="transmembrane region" description="Helical" evidence="2">
    <location>
        <begin position="224"/>
        <end position="245"/>
    </location>
</feature>
<dbReference type="RefSeq" id="XP_013339279.1">
    <property type="nucleotide sequence ID" value="XM_013483825.1"/>
</dbReference>
<dbReference type="Pfam" id="PF11309">
    <property type="entry name" value="DUF3112"/>
    <property type="match status" value="1"/>
</dbReference>
<keyword evidence="2" id="KW-0472">Membrane</keyword>
<proteinExistence type="predicted"/>
<feature type="transmembrane region" description="Helical" evidence="2">
    <location>
        <begin position="260"/>
        <end position="279"/>
    </location>
</feature>
<keyword evidence="2" id="KW-0812">Transmembrane</keyword>
<dbReference type="InParanoid" id="A0A074XZC8"/>
<feature type="transmembrane region" description="Helical" evidence="2">
    <location>
        <begin position="185"/>
        <end position="204"/>
    </location>
</feature>
<reference evidence="3 4" key="1">
    <citation type="journal article" date="2014" name="BMC Genomics">
        <title>Genome sequencing of four Aureobasidium pullulans varieties: biotechnological potential, stress tolerance, and description of new species.</title>
        <authorList>
            <person name="Gostin Ar C."/>
            <person name="Ohm R.A."/>
            <person name="Kogej T."/>
            <person name="Sonjak S."/>
            <person name="Turk M."/>
            <person name="Zajc J."/>
            <person name="Zalar P."/>
            <person name="Grube M."/>
            <person name="Sun H."/>
            <person name="Han J."/>
            <person name="Sharma A."/>
            <person name="Chiniquy J."/>
            <person name="Ngan C.Y."/>
            <person name="Lipzen A."/>
            <person name="Barry K."/>
            <person name="Grigoriev I.V."/>
            <person name="Gunde-Cimerman N."/>
        </authorList>
    </citation>
    <scope>NUCLEOTIDE SEQUENCE [LARGE SCALE GENOMIC DNA]</scope>
    <source>
        <strain evidence="3 4">EXF-2481</strain>
    </source>
</reference>
<dbReference type="OrthoDB" id="3357002at2759"/>
<dbReference type="GeneID" id="25372184"/>
<dbReference type="OMA" id="FKAGANW"/>
<dbReference type="PANTHER" id="PTHR35184">
    <property type="entry name" value="YALI0C10208P"/>
    <property type="match status" value="1"/>
</dbReference>
<name>A0A074XZC8_AURSE</name>
<accession>A0A074XZC8</accession>
<feature type="transmembrane region" description="Helical" evidence="2">
    <location>
        <begin position="101"/>
        <end position="126"/>
    </location>
</feature>
<dbReference type="Proteomes" id="UP000030641">
    <property type="component" value="Unassembled WGS sequence"/>
</dbReference>
<feature type="transmembrane region" description="Helical" evidence="2">
    <location>
        <begin position="68"/>
        <end position="89"/>
    </location>
</feature>
<dbReference type="PANTHER" id="PTHR35184:SF1">
    <property type="entry name" value="INTEGRAL MEMBRANE PROTEIN"/>
    <property type="match status" value="1"/>
</dbReference>
<evidence type="ECO:0000256" key="2">
    <source>
        <dbReference type="SAM" id="Phobius"/>
    </source>
</evidence>
<organism evidence="3 4">
    <name type="scientific">Aureobasidium subglaciale (strain EXF-2481)</name>
    <name type="common">Aureobasidium pullulans var. subglaciale</name>
    <dbReference type="NCBI Taxonomy" id="1043005"/>
    <lineage>
        <taxon>Eukaryota</taxon>
        <taxon>Fungi</taxon>
        <taxon>Dikarya</taxon>
        <taxon>Ascomycota</taxon>
        <taxon>Pezizomycotina</taxon>
        <taxon>Dothideomycetes</taxon>
        <taxon>Dothideomycetidae</taxon>
        <taxon>Dothideales</taxon>
        <taxon>Saccotheciaceae</taxon>
        <taxon>Aureobasidium</taxon>
    </lineage>
</organism>
<dbReference type="STRING" id="1043005.A0A074XZC8"/>
<keyword evidence="2" id="KW-1133">Transmembrane helix</keyword>
<evidence type="ECO:0008006" key="5">
    <source>
        <dbReference type="Google" id="ProtNLM"/>
    </source>
</evidence>
<keyword evidence="4" id="KW-1185">Reference proteome</keyword>
<gene>
    <name evidence="3" type="ORF">AUEXF2481DRAFT_9085</name>
</gene>
<feature type="transmembrane region" description="Helical" evidence="2">
    <location>
        <begin position="36"/>
        <end position="56"/>
    </location>
</feature>
<sequence>MSSTSSSYQTQTFQHGPPYAPTTAAVGGHPTITTDIPALSIFLILYILGAVSNMTIFQLNRRRGHKFLASWAMFGFCMARIVSMILRIAWTTRIHNARLAIAASIFLNLGVMVVYAVVLVLASRVLRAEQPGLGWNVVVRKGVKVSYVGIVVCVVLLLSFIIASVETLNQDVRTAALWVQRGANLYLLLLNCIAPIFLLLSCILPSSPDAENFGSGSMKTKKLILATATFFCLFISGFRCGTIWAAPRPASSPAWYDHRACFYIILLGFEICIIYLFIFTRFDQKFWVPNGSNGAGDYSRKVDDESSSGDDDEKKAAVDADVQSV</sequence>
<dbReference type="HOGENOM" id="CLU_024263_0_1_1"/>
<feature type="region of interest" description="Disordered" evidence="1">
    <location>
        <begin position="292"/>
        <end position="325"/>
    </location>
</feature>
<feature type="transmembrane region" description="Helical" evidence="2">
    <location>
        <begin position="147"/>
        <end position="165"/>
    </location>
</feature>
<dbReference type="AlphaFoldDB" id="A0A074XZC8"/>
<evidence type="ECO:0000313" key="3">
    <source>
        <dbReference type="EMBL" id="KEQ90810.1"/>
    </source>
</evidence>
<dbReference type="InterPro" id="IPR021460">
    <property type="entry name" value="DUF3112"/>
</dbReference>
<protein>
    <recommendedName>
        <fullName evidence="5">G-protein coupled receptors family 3 profile domain-containing protein</fullName>
    </recommendedName>
</protein>
<evidence type="ECO:0000313" key="4">
    <source>
        <dbReference type="Proteomes" id="UP000030641"/>
    </source>
</evidence>